<name>A0A1Z4V9C7_9CYAN</name>
<keyword evidence="2" id="KW-1185">Reference proteome</keyword>
<sequence length="180" mass="20230">MNNFKTLCKTLAISTGIFLLSVPATYGIPVTKLLTAKTTYNQTGSWDATYYFTIKLPESLANWQLQQVVLTQIEGVENIKLNQKDSFAFIEASGQKEKLGITLTKSLTQPQTVIATFDKPVSANQTITIGLKPFYNPTSEGIYLFRVHVISSGEKTNNLVVGTARLQFYNDFDDHLFYQW</sequence>
<protein>
    <recommendedName>
        <fullName evidence="3">DUF2808 domain-containing protein</fullName>
    </recommendedName>
</protein>
<proteinExistence type="predicted"/>
<evidence type="ECO:0008006" key="3">
    <source>
        <dbReference type="Google" id="ProtNLM"/>
    </source>
</evidence>
<accession>A0A1Z4V9C7</accession>
<reference evidence="1 2" key="1">
    <citation type="submission" date="2017-06" db="EMBL/GenBank/DDBJ databases">
        <title>Genome sequencing of cyanobaciteial culture collection at National Institute for Environmental Studies (NIES).</title>
        <authorList>
            <person name="Hirose Y."/>
            <person name="Shimura Y."/>
            <person name="Fujisawa T."/>
            <person name="Nakamura Y."/>
            <person name="Kawachi M."/>
        </authorList>
    </citation>
    <scope>NUCLEOTIDE SEQUENCE [LARGE SCALE GENOMIC DNA]</scope>
    <source>
        <strain evidence="1 2">NIES-806</strain>
    </source>
</reference>
<evidence type="ECO:0000313" key="1">
    <source>
        <dbReference type="EMBL" id="BAZ88127.1"/>
    </source>
</evidence>
<dbReference type="Proteomes" id="UP000218702">
    <property type="component" value="Chromosome"/>
</dbReference>
<dbReference type="InterPro" id="IPR021256">
    <property type="entry name" value="DUF2808"/>
</dbReference>
<dbReference type="EMBL" id="AP018316">
    <property type="protein sequence ID" value="BAZ88127.1"/>
    <property type="molecule type" value="Genomic_DNA"/>
</dbReference>
<dbReference type="AlphaFoldDB" id="A0A1Z4V9C7"/>
<evidence type="ECO:0000313" key="2">
    <source>
        <dbReference type="Proteomes" id="UP000218702"/>
    </source>
</evidence>
<dbReference type="KEGG" id="dcm:NIES806_43610"/>
<organism evidence="1 2">
    <name type="scientific">Dolichospermum compactum NIES-806</name>
    <dbReference type="NCBI Taxonomy" id="1973481"/>
    <lineage>
        <taxon>Bacteria</taxon>
        <taxon>Bacillati</taxon>
        <taxon>Cyanobacteriota</taxon>
        <taxon>Cyanophyceae</taxon>
        <taxon>Nostocales</taxon>
        <taxon>Aphanizomenonaceae</taxon>
        <taxon>Dolichospermum</taxon>
        <taxon>Dolichospermum compactum</taxon>
    </lineage>
</organism>
<dbReference type="Pfam" id="PF10989">
    <property type="entry name" value="DUF2808"/>
    <property type="match status" value="1"/>
</dbReference>
<gene>
    <name evidence="1" type="ORF">NIES806_43610</name>
</gene>
<dbReference type="RefSeq" id="WP_096670526.1">
    <property type="nucleotide sequence ID" value="NZ_AP018316.1"/>
</dbReference>
<dbReference type="OrthoDB" id="423147at2"/>